<evidence type="ECO:0000313" key="2">
    <source>
        <dbReference type="EMBL" id="CAD6204308.1"/>
    </source>
</evidence>
<accession>A0A811M741</accession>
<reference evidence="2" key="1">
    <citation type="submission" date="2020-10" db="EMBL/GenBank/DDBJ databases">
        <authorList>
            <person name="Han B."/>
            <person name="Lu T."/>
            <person name="Zhao Q."/>
            <person name="Huang X."/>
            <person name="Zhao Y."/>
        </authorList>
    </citation>
    <scope>NUCLEOTIDE SEQUENCE</scope>
</reference>
<dbReference type="OrthoDB" id="3168162at2759"/>
<name>A0A811M741_9POAL</name>
<dbReference type="EMBL" id="CAJGYO010000001">
    <property type="protein sequence ID" value="CAD6204308.1"/>
    <property type="molecule type" value="Genomic_DNA"/>
</dbReference>
<feature type="region of interest" description="Disordered" evidence="1">
    <location>
        <begin position="1"/>
        <end position="31"/>
    </location>
</feature>
<evidence type="ECO:0000256" key="1">
    <source>
        <dbReference type="SAM" id="MobiDB-lite"/>
    </source>
</evidence>
<proteinExistence type="predicted"/>
<gene>
    <name evidence="2" type="ORF">NCGR_LOCUS2325</name>
</gene>
<comment type="caution">
    <text evidence="2">The sequence shown here is derived from an EMBL/GenBank/DDBJ whole genome shotgun (WGS) entry which is preliminary data.</text>
</comment>
<protein>
    <submittedName>
        <fullName evidence="2">Uncharacterized protein</fullName>
    </submittedName>
</protein>
<organism evidence="2 3">
    <name type="scientific">Miscanthus lutarioriparius</name>
    <dbReference type="NCBI Taxonomy" id="422564"/>
    <lineage>
        <taxon>Eukaryota</taxon>
        <taxon>Viridiplantae</taxon>
        <taxon>Streptophyta</taxon>
        <taxon>Embryophyta</taxon>
        <taxon>Tracheophyta</taxon>
        <taxon>Spermatophyta</taxon>
        <taxon>Magnoliopsida</taxon>
        <taxon>Liliopsida</taxon>
        <taxon>Poales</taxon>
        <taxon>Poaceae</taxon>
        <taxon>PACMAD clade</taxon>
        <taxon>Panicoideae</taxon>
        <taxon>Andropogonodae</taxon>
        <taxon>Andropogoneae</taxon>
        <taxon>Saccharinae</taxon>
        <taxon>Miscanthus</taxon>
    </lineage>
</organism>
<dbReference type="AlphaFoldDB" id="A0A811M741"/>
<evidence type="ECO:0000313" key="3">
    <source>
        <dbReference type="Proteomes" id="UP000604825"/>
    </source>
</evidence>
<dbReference type="Proteomes" id="UP000604825">
    <property type="component" value="Unassembled WGS sequence"/>
</dbReference>
<sequence length="98" mass="9883">MPTATEAAFPHADGDCGVPPPPSTATAASLPHPDADCGVSCAPPSYNDGALAPSHLNRRRLKKIDIITAGMGNALATDGGFCTGSVRVVDHQAGSDLM</sequence>
<keyword evidence="3" id="KW-1185">Reference proteome</keyword>